<dbReference type="PANTHER" id="PTHR45632:SF3">
    <property type="entry name" value="KELCH-LIKE PROTEIN 32"/>
    <property type="match status" value="1"/>
</dbReference>
<dbReference type="GO" id="GO:0003779">
    <property type="term" value="F:actin binding"/>
    <property type="evidence" value="ECO:0007669"/>
    <property type="project" value="UniProtKB-KW"/>
</dbReference>
<evidence type="ECO:0000313" key="7">
    <source>
        <dbReference type="Proteomes" id="UP000801492"/>
    </source>
</evidence>
<dbReference type="Gene3D" id="1.25.40.420">
    <property type="match status" value="1"/>
</dbReference>
<accession>A0A8K0D2R6</accession>
<dbReference type="InterPro" id="IPR006652">
    <property type="entry name" value="Kelch_1"/>
</dbReference>
<keyword evidence="7" id="KW-1185">Reference proteome</keyword>
<dbReference type="PROSITE" id="PS50097">
    <property type="entry name" value="BTB"/>
    <property type="match status" value="1"/>
</dbReference>
<proteinExistence type="predicted"/>
<dbReference type="EMBL" id="VTPC01007753">
    <property type="protein sequence ID" value="KAF2893695.1"/>
    <property type="molecule type" value="Genomic_DNA"/>
</dbReference>
<dbReference type="SMART" id="SM00225">
    <property type="entry name" value="BTB"/>
    <property type="match status" value="1"/>
</dbReference>
<dbReference type="Gene3D" id="2.120.10.80">
    <property type="entry name" value="Kelch-type beta propeller"/>
    <property type="match status" value="1"/>
</dbReference>
<sequence>MTKSDNLNRDKSTCSTSCVYEHASHQTTLLTGLQSLRENELLYDITLVVDGQRFKAHKVVLAACSDYFRAMFTKPMLESRQNEVTLNGVTSKGFKIVLEYIYTARLVLDQANVQDVLSTATHIQIQSVVYACSSYLQSQVDIENCVDVANIAESYDLSLLKNRVYMFMSGHFVEFSSSHEFYRLSPQQLKTLLACDYPVNCSEGDILRFVLNWFLHVDKSEKELRLQHYPKILEEIHFTEISGTQINNIIDKIHRSCGEYYLYKTIITTWHAQSLKKLDIYNSNNHLLNSRGMELALLKIGGFGISGMTNEITYCLANERKWRHLTSIPHVEQCNFGTAVYNNELYLVGGCFNQSLQEIIHPFGFKYNPWFNKWSTIAPMNTERCRFSLNLVGNYLYAIGGSTEMENHEDGSCTCERYDPTTDTWENIAPLPEYRTQHAGAAYENKDNNKWLFISGGIDKDIVLPSVCYYDTMFDTWWSCQPMLTPRADHVMIPIGHKIYVCGGWNEDPETRTRVLVNTIDVYDVLHNVWDVVTRVPTPRHHAGIIGINEKIYFIGGFHNDASFDRDTAAIECYDIATNTWTTEDKYPQVIWEHSCATLYVPKCRDDMEVLHL</sequence>
<gene>
    <name evidence="6" type="ORF">ILUMI_12479</name>
</gene>
<feature type="domain" description="BTB" evidence="5">
    <location>
        <begin position="43"/>
        <end position="110"/>
    </location>
</feature>
<dbReference type="InterPro" id="IPR011333">
    <property type="entry name" value="SKP1/BTB/POZ_sf"/>
</dbReference>
<dbReference type="Pfam" id="PF01344">
    <property type="entry name" value="Kelch_1"/>
    <property type="match status" value="1"/>
</dbReference>
<dbReference type="AlphaFoldDB" id="A0A8K0D2R6"/>
<dbReference type="PIRSF" id="PIRSF037037">
    <property type="entry name" value="Kelch-like_protein_gigaxonin"/>
    <property type="match status" value="1"/>
</dbReference>
<keyword evidence="3" id="KW-0677">Repeat</keyword>
<evidence type="ECO:0000256" key="1">
    <source>
        <dbReference type="ARBA" id="ARBA00013699"/>
    </source>
</evidence>
<dbReference type="OrthoDB" id="45365at2759"/>
<dbReference type="SUPFAM" id="SSF117281">
    <property type="entry name" value="Kelch motif"/>
    <property type="match status" value="1"/>
</dbReference>
<dbReference type="Pfam" id="PF24681">
    <property type="entry name" value="Kelch_KLHDC2_KLHL20_DRC7"/>
    <property type="match status" value="1"/>
</dbReference>
<evidence type="ECO:0000256" key="2">
    <source>
        <dbReference type="ARBA" id="ARBA00022441"/>
    </source>
</evidence>
<dbReference type="Pfam" id="PF07707">
    <property type="entry name" value="BACK"/>
    <property type="match status" value="1"/>
</dbReference>
<evidence type="ECO:0000313" key="6">
    <source>
        <dbReference type="EMBL" id="KAF2893695.1"/>
    </source>
</evidence>
<dbReference type="Gene3D" id="3.30.710.10">
    <property type="entry name" value="Potassium Channel Kv1.1, Chain A"/>
    <property type="match status" value="1"/>
</dbReference>
<dbReference type="InterPro" id="IPR011705">
    <property type="entry name" value="BACK"/>
</dbReference>
<dbReference type="InterPro" id="IPR000210">
    <property type="entry name" value="BTB/POZ_dom"/>
</dbReference>
<evidence type="ECO:0000256" key="4">
    <source>
        <dbReference type="ARBA" id="ARBA00043912"/>
    </source>
</evidence>
<dbReference type="UniPathway" id="UPA00143"/>
<evidence type="ECO:0000259" key="5">
    <source>
        <dbReference type="PROSITE" id="PS50097"/>
    </source>
</evidence>
<organism evidence="6 7">
    <name type="scientific">Ignelater luminosus</name>
    <name type="common">Cucubano</name>
    <name type="synonym">Pyrophorus luminosus</name>
    <dbReference type="NCBI Taxonomy" id="2038154"/>
    <lineage>
        <taxon>Eukaryota</taxon>
        <taxon>Metazoa</taxon>
        <taxon>Ecdysozoa</taxon>
        <taxon>Arthropoda</taxon>
        <taxon>Hexapoda</taxon>
        <taxon>Insecta</taxon>
        <taxon>Pterygota</taxon>
        <taxon>Neoptera</taxon>
        <taxon>Endopterygota</taxon>
        <taxon>Coleoptera</taxon>
        <taxon>Polyphaga</taxon>
        <taxon>Elateriformia</taxon>
        <taxon>Elateroidea</taxon>
        <taxon>Elateridae</taxon>
        <taxon>Agrypninae</taxon>
        <taxon>Pyrophorini</taxon>
        <taxon>Ignelater</taxon>
    </lineage>
</organism>
<dbReference type="SMART" id="SM00875">
    <property type="entry name" value="BACK"/>
    <property type="match status" value="1"/>
</dbReference>
<dbReference type="InterPro" id="IPR017096">
    <property type="entry name" value="BTB-kelch_protein"/>
</dbReference>
<dbReference type="InterPro" id="IPR015915">
    <property type="entry name" value="Kelch-typ_b-propeller"/>
</dbReference>
<keyword evidence="2" id="KW-0880">Kelch repeat</keyword>
<reference evidence="6" key="1">
    <citation type="submission" date="2019-08" db="EMBL/GenBank/DDBJ databases">
        <title>The genome of the North American firefly Photinus pyralis.</title>
        <authorList>
            <consortium name="Photinus pyralis genome working group"/>
            <person name="Fallon T.R."/>
            <person name="Sander Lower S.E."/>
            <person name="Weng J.-K."/>
        </authorList>
    </citation>
    <scope>NUCLEOTIDE SEQUENCE</scope>
    <source>
        <strain evidence="6">TRF0915ILg1</strain>
        <tissue evidence="6">Whole body</tissue>
    </source>
</reference>
<dbReference type="Pfam" id="PF00651">
    <property type="entry name" value="BTB"/>
    <property type="match status" value="1"/>
</dbReference>
<dbReference type="Proteomes" id="UP000801492">
    <property type="component" value="Unassembled WGS sequence"/>
</dbReference>
<name>A0A8K0D2R6_IGNLU</name>
<dbReference type="GO" id="GO:0016567">
    <property type="term" value="P:protein ubiquitination"/>
    <property type="evidence" value="ECO:0007669"/>
    <property type="project" value="UniProtKB-UniPathway"/>
</dbReference>
<protein>
    <recommendedName>
        <fullName evidence="1">Kelch-like protein diablo</fullName>
    </recommendedName>
</protein>
<dbReference type="SMART" id="SM00612">
    <property type="entry name" value="Kelch"/>
    <property type="match status" value="5"/>
</dbReference>
<comment type="function">
    <text evidence="4">Probable substrate-specific adapter of an E3 ubiquitin-protein ligase complex which mediates the ubiquitination and subsequent proteasomal degradation of target proteins. May have a role in synapse differentiation and growth.</text>
</comment>
<evidence type="ECO:0000256" key="3">
    <source>
        <dbReference type="ARBA" id="ARBA00022737"/>
    </source>
</evidence>
<dbReference type="SUPFAM" id="SSF54695">
    <property type="entry name" value="POZ domain"/>
    <property type="match status" value="1"/>
</dbReference>
<dbReference type="PANTHER" id="PTHR45632">
    <property type="entry name" value="LD33804P"/>
    <property type="match status" value="1"/>
</dbReference>
<comment type="caution">
    <text evidence="6">The sequence shown here is derived from an EMBL/GenBank/DDBJ whole genome shotgun (WGS) entry which is preliminary data.</text>
</comment>